<name>A0A699SPZ2_TANCI</name>
<dbReference type="AlphaFoldDB" id="A0A699SPZ2"/>
<sequence>VIKIKDALGNKQYKPEDIQELFRELFNDVHNIHEELAEYINTPIWNRPVFYNNDDDDDEDCTIAITLDFSITDSLSMMDEHLDTILATKSDKFIKSSVENHVPIPSESEDECECDVPD</sequence>
<feature type="non-terminal residue" evidence="1">
    <location>
        <position position="1"/>
    </location>
</feature>
<evidence type="ECO:0000313" key="1">
    <source>
        <dbReference type="EMBL" id="GFC99452.1"/>
    </source>
</evidence>
<gene>
    <name evidence="1" type="ORF">Tci_871422</name>
</gene>
<reference evidence="1" key="1">
    <citation type="journal article" date="2019" name="Sci. Rep.">
        <title>Draft genome of Tanacetum cinerariifolium, the natural source of mosquito coil.</title>
        <authorList>
            <person name="Yamashiro T."/>
            <person name="Shiraishi A."/>
            <person name="Satake H."/>
            <person name="Nakayama K."/>
        </authorList>
    </citation>
    <scope>NUCLEOTIDE SEQUENCE</scope>
</reference>
<accession>A0A699SPZ2</accession>
<comment type="caution">
    <text evidence="1">The sequence shown here is derived from an EMBL/GenBank/DDBJ whole genome shotgun (WGS) entry which is preliminary data.</text>
</comment>
<protein>
    <submittedName>
        <fullName evidence="1">Uncharacterized protein</fullName>
    </submittedName>
</protein>
<organism evidence="1">
    <name type="scientific">Tanacetum cinerariifolium</name>
    <name type="common">Dalmatian daisy</name>
    <name type="synonym">Chrysanthemum cinerariifolium</name>
    <dbReference type="NCBI Taxonomy" id="118510"/>
    <lineage>
        <taxon>Eukaryota</taxon>
        <taxon>Viridiplantae</taxon>
        <taxon>Streptophyta</taxon>
        <taxon>Embryophyta</taxon>
        <taxon>Tracheophyta</taxon>
        <taxon>Spermatophyta</taxon>
        <taxon>Magnoliopsida</taxon>
        <taxon>eudicotyledons</taxon>
        <taxon>Gunneridae</taxon>
        <taxon>Pentapetalae</taxon>
        <taxon>asterids</taxon>
        <taxon>campanulids</taxon>
        <taxon>Asterales</taxon>
        <taxon>Asteraceae</taxon>
        <taxon>Asteroideae</taxon>
        <taxon>Anthemideae</taxon>
        <taxon>Anthemidinae</taxon>
        <taxon>Tanacetum</taxon>
    </lineage>
</organism>
<feature type="non-terminal residue" evidence="1">
    <location>
        <position position="118"/>
    </location>
</feature>
<dbReference type="EMBL" id="BKCJ011178554">
    <property type="protein sequence ID" value="GFC99452.1"/>
    <property type="molecule type" value="Genomic_DNA"/>
</dbReference>
<proteinExistence type="predicted"/>